<dbReference type="FunFam" id="3.30.70.270:FF:000001">
    <property type="entry name" value="Diguanylate cyclase domain protein"/>
    <property type="match status" value="1"/>
</dbReference>
<dbReference type="SMART" id="SM00267">
    <property type="entry name" value="GGDEF"/>
    <property type="match status" value="1"/>
</dbReference>
<dbReference type="RefSeq" id="WP_065230273.1">
    <property type="nucleotide sequence ID" value="NZ_CAAAHY010000034.1"/>
</dbReference>
<dbReference type="PROSITE" id="PS50887">
    <property type="entry name" value="GGDEF"/>
    <property type="match status" value="1"/>
</dbReference>
<keyword evidence="5" id="KW-1185">Reference proteome</keyword>
<evidence type="ECO:0000313" key="4">
    <source>
        <dbReference type="EMBL" id="KTC97862.1"/>
    </source>
</evidence>
<dbReference type="InterPro" id="IPR029787">
    <property type="entry name" value="Nucleotide_cyclase"/>
</dbReference>
<keyword evidence="2" id="KW-0472">Membrane</keyword>
<evidence type="ECO:0000313" key="5">
    <source>
        <dbReference type="Proteomes" id="UP000054773"/>
    </source>
</evidence>
<dbReference type="Proteomes" id="UP000054773">
    <property type="component" value="Unassembled WGS sequence"/>
</dbReference>
<feature type="transmembrane region" description="Helical" evidence="2">
    <location>
        <begin position="132"/>
        <end position="151"/>
    </location>
</feature>
<dbReference type="SUPFAM" id="SSF55073">
    <property type="entry name" value="Nucleotide cyclase"/>
    <property type="match status" value="1"/>
</dbReference>
<dbReference type="CDD" id="cd01949">
    <property type="entry name" value="GGDEF"/>
    <property type="match status" value="1"/>
</dbReference>
<accession>A0A0W0TQR5</accession>
<feature type="transmembrane region" description="Helical" evidence="2">
    <location>
        <begin position="52"/>
        <end position="71"/>
    </location>
</feature>
<evidence type="ECO:0000256" key="1">
    <source>
        <dbReference type="ARBA" id="ARBA00001946"/>
    </source>
</evidence>
<dbReference type="Pfam" id="PF00990">
    <property type="entry name" value="GGDEF"/>
    <property type="match status" value="1"/>
</dbReference>
<dbReference type="EMBL" id="LNYA01000024">
    <property type="protein sequence ID" value="KTC97862.1"/>
    <property type="molecule type" value="Genomic_DNA"/>
</dbReference>
<protein>
    <submittedName>
        <fullName evidence="4">GGDEF/EAL domain-containing sensory box protein</fullName>
    </submittedName>
</protein>
<dbReference type="PANTHER" id="PTHR46663:SF2">
    <property type="entry name" value="GGDEF DOMAIN-CONTAINING PROTEIN"/>
    <property type="match status" value="1"/>
</dbReference>
<keyword evidence="2" id="KW-1133">Transmembrane helix</keyword>
<comment type="cofactor">
    <cofactor evidence="1">
        <name>Mg(2+)</name>
        <dbReference type="ChEBI" id="CHEBI:18420"/>
    </cofactor>
</comment>
<sequence>MRLLDLLHTWLKKDVDGLINHRRQFRLIRTVEIELIILGSLIIYVYAICKLWMIVILISIIDIVGFLNLWLLYRTQNILLCGHILTANVLVASAVANYLIGGAGSSYLIWLNIVPILAAITLSWSGLVIYSTLTLGVVIFFFFVEPVPLYIVPANEVFVLNSINYLFSLLIVITVLFNMLKENAYYEQLLYEKNFMLQADKEKFHYLARYDTLTNLPNRSYFQSTLQNYLETMPQQHYLTVFFMDLDGFKGVNDRYGHETGDALLLQTAKRLQTCFRENDFIARLGGDEFIAIIIHHMEDKTPKAIAQRILQEFSMPFQINAQDIRCTISIGLATFPMDSRNSDQLVARADSAMYEAKKAGGNAFRITNVLKKSACKDI</sequence>
<dbReference type="STRING" id="448.Lery_1701"/>
<keyword evidence="2" id="KW-0812">Transmembrane</keyword>
<dbReference type="Gene3D" id="3.30.70.270">
    <property type="match status" value="1"/>
</dbReference>
<organism evidence="4 5">
    <name type="scientific">Legionella erythra</name>
    <dbReference type="NCBI Taxonomy" id="448"/>
    <lineage>
        <taxon>Bacteria</taxon>
        <taxon>Pseudomonadati</taxon>
        <taxon>Pseudomonadota</taxon>
        <taxon>Gammaproteobacteria</taxon>
        <taxon>Legionellales</taxon>
        <taxon>Legionellaceae</taxon>
        <taxon>Legionella</taxon>
    </lineage>
</organism>
<evidence type="ECO:0000256" key="2">
    <source>
        <dbReference type="SAM" id="Phobius"/>
    </source>
</evidence>
<feature type="domain" description="GGDEF" evidence="3">
    <location>
        <begin position="237"/>
        <end position="370"/>
    </location>
</feature>
<evidence type="ECO:0000259" key="3">
    <source>
        <dbReference type="PROSITE" id="PS50887"/>
    </source>
</evidence>
<feature type="transmembrane region" description="Helical" evidence="2">
    <location>
        <begin position="163"/>
        <end position="180"/>
    </location>
</feature>
<dbReference type="PANTHER" id="PTHR46663">
    <property type="entry name" value="DIGUANYLATE CYCLASE DGCT-RELATED"/>
    <property type="match status" value="1"/>
</dbReference>
<feature type="transmembrane region" description="Helical" evidence="2">
    <location>
        <begin position="27"/>
        <end position="46"/>
    </location>
</feature>
<dbReference type="GO" id="GO:0003824">
    <property type="term" value="F:catalytic activity"/>
    <property type="evidence" value="ECO:0007669"/>
    <property type="project" value="UniProtKB-ARBA"/>
</dbReference>
<name>A0A0W0TQR5_LEGER</name>
<reference evidence="4 5" key="1">
    <citation type="submission" date="2015-11" db="EMBL/GenBank/DDBJ databases">
        <title>Genomic analysis of 38 Legionella species identifies large and diverse effector repertoires.</title>
        <authorList>
            <person name="Burstein D."/>
            <person name="Amaro F."/>
            <person name="Zusman T."/>
            <person name="Lifshitz Z."/>
            <person name="Cohen O."/>
            <person name="Gilbert J.A."/>
            <person name="Pupko T."/>
            <person name="Shuman H.A."/>
            <person name="Segal G."/>
        </authorList>
    </citation>
    <scope>NUCLEOTIDE SEQUENCE [LARGE SCALE GENOMIC DNA]</scope>
    <source>
        <strain evidence="4 5">SE-32A-C8</strain>
    </source>
</reference>
<gene>
    <name evidence="4" type="ORF">Lery_1701</name>
</gene>
<comment type="caution">
    <text evidence="4">The sequence shown here is derived from an EMBL/GenBank/DDBJ whole genome shotgun (WGS) entry which is preliminary data.</text>
</comment>
<dbReference type="AlphaFoldDB" id="A0A0W0TQR5"/>
<dbReference type="InterPro" id="IPR000160">
    <property type="entry name" value="GGDEF_dom"/>
</dbReference>
<dbReference type="NCBIfam" id="TIGR00254">
    <property type="entry name" value="GGDEF"/>
    <property type="match status" value="1"/>
</dbReference>
<dbReference type="InterPro" id="IPR052163">
    <property type="entry name" value="DGC-Regulatory_Protein"/>
</dbReference>
<feature type="transmembrane region" description="Helical" evidence="2">
    <location>
        <begin position="78"/>
        <end position="101"/>
    </location>
</feature>
<dbReference type="PATRIC" id="fig|448.7.peg.1773"/>
<dbReference type="InterPro" id="IPR043128">
    <property type="entry name" value="Rev_trsase/Diguanyl_cyclase"/>
</dbReference>
<proteinExistence type="predicted"/>